<feature type="domain" description="HTH deoR-type" evidence="3">
    <location>
        <begin position="3"/>
        <end position="68"/>
    </location>
</feature>
<dbReference type="InterPro" id="IPR036388">
    <property type="entry name" value="WH-like_DNA-bd_sf"/>
</dbReference>
<dbReference type="Pfam" id="PF13280">
    <property type="entry name" value="WYL"/>
    <property type="match status" value="1"/>
</dbReference>
<dbReference type="Gene3D" id="1.10.10.10">
    <property type="entry name" value="Winged helix-like DNA-binding domain superfamily/Winged helix DNA-binding domain"/>
    <property type="match status" value="1"/>
</dbReference>
<dbReference type="Proteomes" id="UP001500279">
    <property type="component" value="Unassembled WGS sequence"/>
</dbReference>
<dbReference type="PROSITE" id="PS52050">
    <property type="entry name" value="WYL"/>
    <property type="match status" value="1"/>
</dbReference>
<dbReference type="PANTHER" id="PTHR34580">
    <property type="match status" value="1"/>
</dbReference>
<evidence type="ECO:0000256" key="1">
    <source>
        <dbReference type="ARBA" id="ARBA00023015"/>
    </source>
</evidence>
<accession>A0ABN1JVU4</accession>
<gene>
    <name evidence="4" type="ORF">GCM10009107_16410</name>
</gene>
<reference evidence="4 5" key="1">
    <citation type="journal article" date="2019" name="Int. J. Syst. Evol. Microbiol.">
        <title>The Global Catalogue of Microorganisms (GCM) 10K type strain sequencing project: providing services to taxonomists for standard genome sequencing and annotation.</title>
        <authorList>
            <consortium name="The Broad Institute Genomics Platform"/>
            <consortium name="The Broad Institute Genome Sequencing Center for Infectious Disease"/>
            <person name="Wu L."/>
            <person name="Ma J."/>
        </authorList>
    </citation>
    <scope>NUCLEOTIDE SEQUENCE [LARGE SCALE GENOMIC DNA]</scope>
    <source>
        <strain evidence="4 5">JCM 15503</strain>
    </source>
</reference>
<dbReference type="PROSITE" id="PS51000">
    <property type="entry name" value="HTH_DEOR_2"/>
    <property type="match status" value="1"/>
</dbReference>
<dbReference type="InterPro" id="IPR051534">
    <property type="entry name" value="CBASS_pafABC_assoc_protein"/>
</dbReference>
<dbReference type="SUPFAM" id="SSF46785">
    <property type="entry name" value="Winged helix' DNA-binding domain"/>
    <property type="match status" value="1"/>
</dbReference>
<dbReference type="Pfam" id="PF25583">
    <property type="entry name" value="WCX"/>
    <property type="match status" value="1"/>
</dbReference>
<protein>
    <submittedName>
        <fullName evidence="4">WYL domain-containing protein</fullName>
    </submittedName>
</protein>
<keyword evidence="1" id="KW-0805">Transcription regulation</keyword>
<evidence type="ECO:0000256" key="2">
    <source>
        <dbReference type="ARBA" id="ARBA00023163"/>
    </source>
</evidence>
<dbReference type="RefSeq" id="WP_141287363.1">
    <property type="nucleotide sequence ID" value="NZ_BAAAEW010000007.1"/>
</dbReference>
<dbReference type="InterPro" id="IPR036390">
    <property type="entry name" value="WH_DNA-bd_sf"/>
</dbReference>
<dbReference type="InterPro" id="IPR057727">
    <property type="entry name" value="WCX_dom"/>
</dbReference>
<dbReference type="InterPro" id="IPR001034">
    <property type="entry name" value="DeoR_HTH"/>
</dbReference>
<dbReference type="Pfam" id="PF08279">
    <property type="entry name" value="HTH_11"/>
    <property type="match status" value="1"/>
</dbReference>
<proteinExistence type="predicted"/>
<dbReference type="PANTHER" id="PTHR34580:SF3">
    <property type="entry name" value="PROTEIN PAFB"/>
    <property type="match status" value="1"/>
</dbReference>
<evidence type="ECO:0000313" key="5">
    <source>
        <dbReference type="Proteomes" id="UP001500279"/>
    </source>
</evidence>
<name>A0ABN1JVU4_9BURK</name>
<dbReference type="InterPro" id="IPR013196">
    <property type="entry name" value="HTH_11"/>
</dbReference>
<dbReference type="InterPro" id="IPR026881">
    <property type="entry name" value="WYL_dom"/>
</dbReference>
<dbReference type="EMBL" id="BAAAEW010000007">
    <property type="protein sequence ID" value="GAA0747673.1"/>
    <property type="molecule type" value="Genomic_DNA"/>
</dbReference>
<evidence type="ECO:0000259" key="3">
    <source>
        <dbReference type="PROSITE" id="PS51000"/>
    </source>
</evidence>
<evidence type="ECO:0000313" key="4">
    <source>
        <dbReference type="EMBL" id="GAA0747673.1"/>
    </source>
</evidence>
<comment type="caution">
    <text evidence="4">The sequence shown here is derived from an EMBL/GenBank/DDBJ whole genome shotgun (WGS) entry which is preliminary data.</text>
</comment>
<sequence length="327" mass="37334">MNKTERFYKIEVLIRSRGGVSFETLLDELEVSRATLKRDLQYLRERMDAPIVYDRHDNLYRFEDGGSAGGEVSHQLPGVWFSETEIHALLTMHQLIAGLDSGGVLGRHLQPLQDKLNSMLGTGESASRELMKRVKIVNPARRAVPGRWFESVGSALLTRRRLDLSYFSRGRKTESQRIVSPQRLLHYRNTWYLDAWCHSSEGLRRFAMDAVRSARLLDQRAKDVSLKTVEAELDGGYGIFSGHKLSWATLQFTPETALWVAQEEWHPKQEQREMADGSLQLKLPYADATELIMDILRHGPQVKVLSPASLVKQVSERLREAASRYDA</sequence>
<keyword evidence="5" id="KW-1185">Reference proteome</keyword>
<organism evidence="4 5">
    <name type="scientific">Ideonella azotifigens</name>
    <dbReference type="NCBI Taxonomy" id="513160"/>
    <lineage>
        <taxon>Bacteria</taxon>
        <taxon>Pseudomonadati</taxon>
        <taxon>Pseudomonadota</taxon>
        <taxon>Betaproteobacteria</taxon>
        <taxon>Burkholderiales</taxon>
        <taxon>Sphaerotilaceae</taxon>
        <taxon>Ideonella</taxon>
    </lineage>
</organism>
<keyword evidence="2" id="KW-0804">Transcription</keyword>